<organism evidence="1 2">
    <name type="scientific">Parastrongyloides trichosuri</name>
    <name type="common">Possum-specific nematode worm</name>
    <dbReference type="NCBI Taxonomy" id="131310"/>
    <lineage>
        <taxon>Eukaryota</taxon>
        <taxon>Metazoa</taxon>
        <taxon>Ecdysozoa</taxon>
        <taxon>Nematoda</taxon>
        <taxon>Chromadorea</taxon>
        <taxon>Rhabditida</taxon>
        <taxon>Tylenchina</taxon>
        <taxon>Panagrolaimomorpha</taxon>
        <taxon>Strongyloidoidea</taxon>
        <taxon>Strongyloididae</taxon>
        <taxon>Parastrongyloides</taxon>
    </lineage>
</organism>
<name>A0A0N4ZTB3_PARTI</name>
<reference evidence="2" key="1">
    <citation type="submission" date="2017-02" db="UniProtKB">
        <authorList>
            <consortium name="WormBaseParasite"/>
        </authorList>
    </citation>
    <scope>IDENTIFICATION</scope>
</reference>
<dbReference type="WBParaSite" id="PTRK_0001174200.1">
    <property type="protein sequence ID" value="PTRK_0001174200.1"/>
    <property type="gene ID" value="PTRK_0001174200"/>
</dbReference>
<dbReference type="AlphaFoldDB" id="A0A0N4ZTB3"/>
<protein>
    <submittedName>
        <fullName evidence="2">TIL domain-containing protein</fullName>
    </submittedName>
</protein>
<sequence>MVFHAPDGTIHKETSITEEEFLSQLLKENEEGSSLEENFDISDPFIFTTSIPSVSPQPPGIALLVDEDIQKGTTNIPLDSTTVTTELIEPTTKNGDFSFEDIGINANIKTNFIIGPEVKSNNNITTTTGVNYELSAEINNNQDISTQYTILVTEEPFYPTTIESISEGVNKQNSIESDFDLYNNGIDSAEVKNFVNESVLPNITSTIQTPTFTTRAVSSEKEFNNNDLSENNYSNMSNITCSKIEICNPGCAISLDSMGCQKCTCLWIPKFCTETYECDGPEYVCEFGKCLCRNNYIQDMERSGYCISEPKRIPNKRIKRTTINDLINKLSSNVKYENKEKCIDENDCDKNFYCDRGLCKNFDMKKKNDSFFAIKFDLSKNKNADKINQNLINKDLDGYIDKLSEEIYDLEYDLKKELDEEKNKTERYLKMKTYNDESLQINSTTEMNVFTKKIFVFKDEYGNLSKDEKENSTMNKKINDINYTRKDLHILYNYSHRRHKPIIIDSKNNVKSLKNECQEDAHCGKLTKCCIKRWCDSKNKCGKAKFCLTSCSFTKRIFIKEEEASIDIIYD</sequence>
<dbReference type="Proteomes" id="UP000038045">
    <property type="component" value="Unplaced"/>
</dbReference>
<accession>A0A0N4ZTB3</accession>
<evidence type="ECO:0000313" key="2">
    <source>
        <dbReference type="WBParaSite" id="PTRK_0001174200.1"/>
    </source>
</evidence>
<evidence type="ECO:0000313" key="1">
    <source>
        <dbReference type="Proteomes" id="UP000038045"/>
    </source>
</evidence>
<keyword evidence="1" id="KW-1185">Reference proteome</keyword>
<proteinExistence type="predicted"/>